<name>A0A481ZC60_9VIRU</name>
<sequence>MHALTMLYGTLLQMINYFGFLMPVRIPPPQKMGGYMLIHYQYNGQIYSALLEYSEMNVPDDLDANMKIYCTKNNEDKELIFQPGIVHKFTPMSLGVKEVIISSEIDEMRIMIGSEKF</sequence>
<dbReference type="EMBL" id="MK500597">
    <property type="protein sequence ID" value="QBK93504.1"/>
    <property type="molecule type" value="Genomic_DNA"/>
</dbReference>
<accession>A0A481ZC60</accession>
<organism evidence="1">
    <name type="scientific">Pithovirus LCPAC404</name>
    <dbReference type="NCBI Taxonomy" id="2506597"/>
    <lineage>
        <taxon>Viruses</taxon>
        <taxon>Pithoviruses</taxon>
    </lineage>
</organism>
<reference evidence="1" key="1">
    <citation type="journal article" date="2019" name="MBio">
        <title>Virus Genomes from Deep Sea Sediments Expand the Ocean Megavirome and Support Independent Origins of Viral Gigantism.</title>
        <authorList>
            <person name="Backstrom D."/>
            <person name="Yutin N."/>
            <person name="Jorgensen S.L."/>
            <person name="Dharamshi J."/>
            <person name="Homa F."/>
            <person name="Zaremba-Niedwiedzka K."/>
            <person name="Spang A."/>
            <person name="Wolf Y.I."/>
            <person name="Koonin E.V."/>
            <person name="Ettema T.J."/>
        </authorList>
    </citation>
    <scope>NUCLEOTIDE SEQUENCE</scope>
</reference>
<evidence type="ECO:0000313" key="1">
    <source>
        <dbReference type="EMBL" id="QBK93504.1"/>
    </source>
</evidence>
<protein>
    <submittedName>
        <fullName evidence="1">Uncharacterized protein</fullName>
    </submittedName>
</protein>
<proteinExistence type="predicted"/>
<gene>
    <name evidence="1" type="ORF">LCPAC404_02080</name>
</gene>